<dbReference type="EMBL" id="HBGA01141363">
    <property type="protein sequence ID" value="CAD9040679.1"/>
    <property type="molecule type" value="Transcribed_RNA"/>
</dbReference>
<dbReference type="AlphaFoldDB" id="A0A6U8N0J2"/>
<proteinExistence type="predicted"/>
<accession>A0A6U8N0J2</accession>
<evidence type="ECO:0000313" key="1">
    <source>
        <dbReference type="EMBL" id="CAD9040677.1"/>
    </source>
</evidence>
<sequence>MRTHPLQPLGGQRSIVFWDISIWANRMALSRQAIICCNHKGESCSTLLQQQMLISHGQWREEEGLVGGGAGSTKISFCSPPGSAGLLPVSNCWALVVFTGPDSWGAQQVRPSVSVAKGAELDDEEVGVAQLAVAWRGDSSTAGE</sequence>
<protein>
    <submittedName>
        <fullName evidence="3">Uncharacterized protein</fullName>
    </submittedName>
</protein>
<evidence type="ECO:0000313" key="3">
    <source>
        <dbReference type="EMBL" id="CAD9040679.1"/>
    </source>
</evidence>
<name>A0A6U8N0J2_9EUGL</name>
<organism evidence="3">
    <name type="scientific">Eutreptiella gymnastica</name>
    <dbReference type="NCBI Taxonomy" id="73025"/>
    <lineage>
        <taxon>Eukaryota</taxon>
        <taxon>Discoba</taxon>
        <taxon>Euglenozoa</taxon>
        <taxon>Euglenida</taxon>
        <taxon>Spirocuta</taxon>
        <taxon>Euglenophyceae</taxon>
        <taxon>Eutreptiales</taxon>
        <taxon>Eutreptiaceae</taxon>
        <taxon>Eutreptiella</taxon>
    </lineage>
</organism>
<reference evidence="3" key="1">
    <citation type="submission" date="2021-01" db="EMBL/GenBank/DDBJ databases">
        <authorList>
            <person name="Corre E."/>
            <person name="Pelletier E."/>
            <person name="Niang G."/>
            <person name="Scheremetjew M."/>
            <person name="Finn R."/>
            <person name="Kale V."/>
            <person name="Holt S."/>
            <person name="Cochrane G."/>
            <person name="Meng A."/>
            <person name="Brown T."/>
            <person name="Cohen L."/>
        </authorList>
    </citation>
    <scope>NUCLEOTIDE SEQUENCE</scope>
    <source>
        <strain evidence="3">NIES-381</strain>
    </source>
</reference>
<dbReference type="EMBL" id="HBGA01141359">
    <property type="protein sequence ID" value="CAD9040677.1"/>
    <property type="molecule type" value="Transcribed_RNA"/>
</dbReference>
<evidence type="ECO:0000313" key="2">
    <source>
        <dbReference type="EMBL" id="CAD9040678.1"/>
    </source>
</evidence>
<gene>
    <name evidence="1" type="ORF">EGYM00392_LOCUS51846</name>
    <name evidence="2" type="ORF">EGYM00392_LOCUS51847</name>
    <name evidence="3" type="ORF">EGYM00392_LOCUS51848</name>
</gene>
<dbReference type="EMBL" id="HBGA01141360">
    <property type="protein sequence ID" value="CAD9040678.1"/>
    <property type="molecule type" value="Transcribed_RNA"/>
</dbReference>